<evidence type="ECO:0000256" key="1">
    <source>
        <dbReference type="ARBA" id="ARBA00002324"/>
    </source>
</evidence>
<dbReference type="RefSeq" id="WP_213487022.1">
    <property type="nucleotide sequence ID" value="NZ_CAJRAY010000105.1"/>
</dbReference>
<dbReference type="InterPro" id="IPR014729">
    <property type="entry name" value="Rossmann-like_a/b/a_fold"/>
</dbReference>
<evidence type="ECO:0000256" key="2">
    <source>
        <dbReference type="ARBA" id="ARBA00005019"/>
    </source>
</evidence>
<dbReference type="EMBL" id="CAJRAY010000105">
    <property type="protein sequence ID" value="CAG5093384.1"/>
    <property type="molecule type" value="Genomic_DNA"/>
</dbReference>
<comment type="caution">
    <text evidence="12">The sequence shown here is derived from an EMBL/GenBank/DDBJ whole genome shotgun (WGS) entry which is preliminary data.</text>
</comment>
<evidence type="ECO:0000256" key="6">
    <source>
        <dbReference type="ARBA" id="ARBA00022741"/>
    </source>
</evidence>
<sequence length="196" mass="21425">MKRVGLMGGTFDPIHIGHLLAAETAREQCGLDEVWFIPSRTPPLKSGAPSASGEDRLEMVRLAIAGHPAFKALDLELRRPGISYSIDTVHELSARCPGCSFAYIIGGDRVNDLPRWHRIDELAASVAFIGVSRPGHPVDIGSLPESLRGRVRIIPMPQLDISSSAIRALRREGRSVRYLVPDGVHDFIVRKGLYGS</sequence>
<dbReference type="NCBIfam" id="NF000840">
    <property type="entry name" value="PRK00071.1-3"/>
    <property type="match status" value="1"/>
</dbReference>
<dbReference type="SUPFAM" id="SSF52374">
    <property type="entry name" value="Nucleotidylyl transferase"/>
    <property type="match status" value="1"/>
</dbReference>
<evidence type="ECO:0000256" key="10">
    <source>
        <dbReference type="HAMAP-Rule" id="MF_00244"/>
    </source>
</evidence>
<dbReference type="CDD" id="cd02165">
    <property type="entry name" value="NMNAT"/>
    <property type="match status" value="1"/>
</dbReference>
<evidence type="ECO:0000256" key="4">
    <source>
        <dbReference type="ARBA" id="ARBA00022679"/>
    </source>
</evidence>
<dbReference type="Proteomes" id="UP000681526">
    <property type="component" value="Unassembled WGS sequence"/>
</dbReference>
<comment type="function">
    <text evidence="1 10">Catalyzes the reversible adenylation of nicotinate mononucleotide (NaMN) to nicotinic acid adenine dinucleotide (NaAD).</text>
</comment>
<dbReference type="EC" id="2.7.7.18" evidence="10"/>
<evidence type="ECO:0000256" key="8">
    <source>
        <dbReference type="ARBA" id="ARBA00023027"/>
    </source>
</evidence>
<evidence type="ECO:0000256" key="3">
    <source>
        <dbReference type="ARBA" id="ARBA00022642"/>
    </source>
</evidence>
<gene>
    <name evidence="12" type="primary">txxe3656-nadD1</name>
    <name evidence="10" type="synonym">nadD</name>
    <name evidence="12" type="ORF">TXXE_19700</name>
</gene>
<reference evidence="12 13" key="1">
    <citation type="submission" date="2021-04" db="EMBL/GenBank/DDBJ databases">
        <authorList>
            <person name="Rakotoarivonina H."/>
        </authorList>
    </citation>
    <scope>NUCLEOTIDE SEQUENCE [LARGE SCALE GENOMIC DNA]</scope>
    <source>
        <strain evidence="12 13">XE</strain>
    </source>
</reference>
<comment type="similarity">
    <text evidence="10">Belongs to the NadD family.</text>
</comment>
<evidence type="ECO:0000313" key="13">
    <source>
        <dbReference type="Proteomes" id="UP000681526"/>
    </source>
</evidence>
<dbReference type="HAMAP" id="MF_00244">
    <property type="entry name" value="NaMN_adenylyltr"/>
    <property type="match status" value="1"/>
</dbReference>
<comment type="pathway">
    <text evidence="2 10">Cofactor biosynthesis; NAD(+) biosynthesis; deamido-NAD(+) from nicotinate D-ribonucleotide: step 1/1.</text>
</comment>
<dbReference type="Gene3D" id="3.40.50.620">
    <property type="entry name" value="HUPs"/>
    <property type="match status" value="1"/>
</dbReference>
<keyword evidence="8 10" id="KW-0520">NAD</keyword>
<dbReference type="GO" id="GO:0004515">
    <property type="term" value="F:nicotinate-nucleotide adenylyltransferase activity"/>
    <property type="evidence" value="ECO:0007669"/>
    <property type="project" value="UniProtKB-EC"/>
</dbReference>
<dbReference type="InterPro" id="IPR004821">
    <property type="entry name" value="Cyt_trans-like"/>
</dbReference>
<dbReference type="NCBIfam" id="TIGR00482">
    <property type="entry name" value="nicotinate (nicotinamide) nucleotide adenylyltransferase"/>
    <property type="match status" value="1"/>
</dbReference>
<dbReference type="NCBIfam" id="TIGR00125">
    <property type="entry name" value="cyt_tran_rel"/>
    <property type="match status" value="1"/>
</dbReference>
<evidence type="ECO:0000313" key="12">
    <source>
        <dbReference type="EMBL" id="CAG5093384.1"/>
    </source>
</evidence>
<accession>A0ABM8V9K0</accession>
<keyword evidence="3 10" id="KW-0662">Pyridine nucleotide biosynthesis</keyword>
<evidence type="ECO:0000259" key="11">
    <source>
        <dbReference type="Pfam" id="PF01467"/>
    </source>
</evidence>
<keyword evidence="5 10" id="KW-0548">Nucleotidyltransferase</keyword>
<feature type="domain" description="Cytidyltransferase-like" evidence="11">
    <location>
        <begin position="6"/>
        <end position="168"/>
    </location>
</feature>
<keyword evidence="4 10" id="KW-0808">Transferase</keyword>
<dbReference type="PANTHER" id="PTHR39321">
    <property type="entry name" value="NICOTINATE-NUCLEOTIDE ADENYLYLTRANSFERASE-RELATED"/>
    <property type="match status" value="1"/>
</dbReference>
<proteinExistence type="inferred from homology"/>
<evidence type="ECO:0000256" key="9">
    <source>
        <dbReference type="ARBA" id="ARBA00048721"/>
    </source>
</evidence>
<dbReference type="PANTHER" id="PTHR39321:SF3">
    <property type="entry name" value="PHOSPHOPANTETHEINE ADENYLYLTRANSFERASE"/>
    <property type="match status" value="1"/>
</dbReference>
<keyword evidence="13" id="KW-1185">Reference proteome</keyword>
<protein>
    <recommendedName>
        <fullName evidence="10">Probable nicotinate-nucleotide adenylyltransferase</fullName>
        <ecNumber evidence="10">2.7.7.18</ecNumber>
    </recommendedName>
    <alternativeName>
        <fullName evidence="10">Deamido-NAD(+) diphosphorylase</fullName>
    </alternativeName>
    <alternativeName>
        <fullName evidence="10">Deamido-NAD(+) pyrophosphorylase</fullName>
    </alternativeName>
    <alternativeName>
        <fullName evidence="10">Nicotinate mononucleotide adenylyltransferase</fullName>
        <shortName evidence="10">NaMN adenylyltransferase</shortName>
    </alternativeName>
</protein>
<keyword evidence="6 10" id="KW-0547">Nucleotide-binding</keyword>
<evidence type="ECO:0000256" key="7">
    <source>
        <dbReference type="ARBA" id="ARBA00022840"/>
    </source>
</evidence>
<organism evidence="12 13">
    <name type="scientific">Thermobacillus xylanilyticus</name>
    <dbReference type="NCBI Taxonomy" id="76633"/>
    <lineage>
        <taxon>Bacteria</taxon>
        <taxon>Bacillati</taxon>
        <taxon>Bacillota</taxon>
        <taxon>Bacilli</taxon>
        <taxon>Bacillales</taxon>
        <taxon>Paenibacillaceae</taxon>
        <taxon>Thermobacillus</taxon>
    </lineage>
</organism>
<evidence type="ECO:0000256" key="5">
    <source>
        <dbReference type="ARBA" id="ARBA00022695"/>
    </source>
</evidence>
<dbReference type="Pfam" id="PF01467">
    <property type="entry name" value="CTP_transf_like"/>
    <property type="match status" value="1"/>
</dbReference>
<comment type="catalytic activity">
    <reaction evidence="9 10">
        <text>nicotinate beta-D-ribonucleotide + ATP + H(+) = deamido-NAD(+) + diphosphate</text>
        <dbReference type="Rhea" id="RHEA:22860"/>
        <dbReference type="ChEBI" id="CHEBI:15378"/>
        <dbReference type="ChEBI" id="CHEBI:30616"/>
        <dbReference type="ChEBI" id="CHEBI:33019"/>
        <dbReference type="ChEBI" id="CHEBI:57502"/>
        <dbReference type="ChEBI" id="CHEBI:58437"/>
        <dbReference type="EC" id="2.7.7.18"/>
    </reaction>
</comment>
<dbReference type="InterPro" id="IPR005248">
    <property type="entry name" value="NadD/NMNAT"/>
</dbReference>
<keyword evidence="7 10" id="KW-0067">ATP-binding</keyword>
<name>A0ABM8V9K0_THEXY</name>